<name>A0A2J8VS71_PONAB</name>
<gene>
    <name evidence="2" type="ORF">CR201_G0016624</name>
</gene>
<feature type="signal peptide" evidence="1">
    <location>
        <begin position="1"/>
        <end position="20"/>
    </location>
</feature>
<reference evidence="2" key="1">
    <citation type="submission" date="2017-12" db="EMBL/GenBank/DDBJ databases">
        <title>High-resolution comparative analysis of great ape genomes.</title>
        <authorList>
            <person name="Pollen A."/>
            <person name="Hastie A."/>
            <person name="Hormozdiari F."/>
            <person name="Dougherty M."/>
            <person name="Liu R."/>
            <person name="Chaisson M."/>
            <person name="Hoppe E."/>
            <person name="Hill C."/>
            <person name="Pang A."/>
            <person name="Hillier L."/>
            <person name="Baker C."/>
            <person name="Armstrong J."/>
            <person name="Shendure J."/>
            <person name="Paten B."/>
            <person name="Wilson R."/>
            <person name="Chao H."/>
            <person name="Schneider V."/>
            <person name="Ventura M."/>
            <person name="Kronenberg Z."/>
            <person name="Murali S."/>
            <person name="Gordon D."/>
            <person name="Cantsilieris S."/>
            <person name="Munson K."/>
            <person name="Nelson B."/>
            <person name="Raja A."/>
            <person name="Underwood J."/>
            <person name="Diekhans M."/>
            <person name="Fiddes I."/>
            <person name="Haussler D."/>
            <person name="Eichler E."/>
        </authorList>
    </citation>
    <scope>NUCLEOTIDE SEQUENCE [LARGE SCALE GENOMIC DNA]</scope>
    <source>
        <strain evidence="2">Susie</strain>
    </source>
</reference>
<dbReference type="AlphaFoldDB" id="A0A2J8VS71"/>
<feature type="non-terminal residue" evidence="2">
    <location>
        <position position="48"/>
    </location>
</feature>
<evidence type="ECO:0000256" key="1">
    <source>
        <dbReference type="SAM" id="SignalP"/>
    </source>
</evidence>
<evidence type="ECO:0000313" key="2">
    <source>
        <dbReference type="EMBL" id="PNJ60375.1"/>
    </source>
</evidence>
<dbReference type="EMBL" id="NDHI03003410">
    <property type="protein sequence ID" value="PNJ60375.1"/>
    <property type="molecule type" value="Genomic_DNA"/>
</dbReference>
<keyword evidence="1" id="KW-0732">Signal</keyword>
<protein>
    <submittedName>
        <fullName evidence="2">SERPINE3 isoform 4</fullName>
    </submittedName>
</protein>
<proteinExistence type="predicted"/>
<comment type="caution">
    <text evidence="2">The sequence shown here is derived from an EMBL/GenBank/DDBJ whole genome shotgun (WGS) entry which is preliminary data.</text>
</comment>
<sequence>MLPFLITFFLLHSCFLRANGHLREGMTLLKTEFALRLYQSVAACRNET</sequence>
<feature type="chain" id="PRO_5014365363" evidence="1">
    <location>
        <begin position="21"/>
        <end position="48"/>
    </location>
</feature>
<accession>A0A2J8VS71</accession>
<organism evidence="2">
    <name type="scientific">Pongo abelii</name>
    <name type="common">Sumatran orangutan</name>
    <name type="synonym">Pongo pygmaeus abelii</name>
    <dbReference type="NCBI Taxonomy" id="9601"/>
    <lineage>
        <taxon>Eukaryota</taxon>
        <taxon>Metazoa</taxon>
        <taxon>Chordata</taxon>
        <taxon>Craniata</taxon>
        <taxon>Vertebrata</taxon>
        <taxon>Euteleostomi</taxon>
        <taxon>Mammalia</taxon>
        <taxon>Eutheria</taxon>
        <taxon>Euarchontoglires</taxon>
        <taxon>Primates</taxon>
        <taxon>Haplorrhini</taxon>
        <taxon>Catarrhini</taxon>
        <taxon>Hominidae</taxon>
        <taxon>Pongo</taxon>
    </lineage>
</organism>